<proteinExistence type="predicted"/>
<evidence type="ECO:0000313" key="4">
    <source>
        <dbReference type="Proteomes" id="UP000515856"/>
    </source>
</evidence>
<dbReference type="CDD" id="cd01949">
    <property type="entry name" value="GGDEF"/>
    <property type="match status" value="1"/>
</dbReference>
<keyword evidence="4" id="KW-1185">Reference proteome</keyword>
<dbReference type="KEGG" id="ehn:H9Q80_14260"/>
<dbReference type="Pfam" id="PF00990">
    <property type="entry name" value="GGDEF"/>
    <property type="match status" value="1"/>
</dbReference>
<dbReference type="PROSITE" id="PS50887">
    <property type="entry name" value="GGDEF"/>
    <property type="match status" value="1"/>
</dbReference>
<gene>
    <name evidence="3" type="ORF">H9Q80_14260</name>
</gene>
<feature type="domain" description="PAC" evidence="1">
    <location>
        <begin position="232"/>
        <end position="286"/>
    </location>
</feature>
<feature type="domain" description="GGDEF" evidence="2">
    <location>
        <begin position="314"/>
        <end position="446"/>
    </location>
</feature>
<name>A0A7G9GKS3_9FIRM</name>
<dbReference type="GO" id="GO:1902201">
    <property type="term" value="P:negative regulation of bacterial-type flagellum-dependent cell motility"/>
    <property type="evidence" value="ECO:0007669"/>
    <property type="project" value="TreeGrafter"/>
</dbReference>
<dbReference type="Gene3D" id="3.30.450.20">
    <property type="entry name" value="PAS domain"/>
    <property type="match status" value="1"/>
</dbReference>
<dbReference type="InterPro" id="IPR000700">
    <property type="entry name" value="PAS-assoc_C"/>
</dbReference>
<dbReference type="PROSITE" id="PS50113">
    <property type="entry name" value="PAC"/>
    <property type="match status" value="1"/>
</dbReference>
<accession>A0A7G9GKS3</accession>
<dbReference type="PANTHER" id="PTHR45138">
    <property type="entry name" value="REGULATORY COMPONENTS OF SENSORY TRANSDUCTION SYSTEM"/>
    <property type="match status" value="1"/>
</dbReference>
<dbReference type="InterPro" id="IPR000160">
    <property type="entry name" value="GGDEF_dom"/>
</dbReference>
<evidence type="ECO:0000259" key="2">
    <source>
        <dbReference type="PROSITE" id="PS50887"/>
    </source>
</evidence>
<dbReference type="GO" id="GO:0005886">
    <property type="term" value="C:plasma membrane"/>
    <property type="evidence" value="ECO:0007669"/>
    <property type="project" value="TreeGrafter"/>
</dbReference>
<dbReference type="EMBL" id="CP060636">
    <property type="protein sequence ID" value="QNM11405.1"/>
    <property type="molecule type" value="Genomic_DNA"/>
</dbReference>
<evidence type="ECO:0000313" key="3">
    <source>
        <dbReference type="EMBL" id="QNM11405.1"/>
    </source>
</evidence>
<dbReference type="GO" id="GO:0043709">
    <property type="term" value="P:cell adhesion involved in single-species biofilm formation"/>
    <property type="evidence" value="ECO:0007669"/>
    <property type="project" value="TreeGrafter"/>
</dbReference>
<dbReference type="Gene3D" id="3.30.70.270">
    <property type="match status" value="1"/>
</dbReference>
<protein>
    <submittedName>
        <fullName evidence="3">Sensor domain-containing diguanylate cyclase</fullName>
    </submittedName>
</protein>
<dbReference type="InterPro" id="IPR043128">
    <property type="entry name" value="Rev_trsase/Diguanyl_cyclase"/>
</dbReference>
<dbReference type="RefSeq" id="WP_117451937.1">
    <property type="nucleotide sequence ID" value="NZ_CP060636.1"/>
</dbReference>
<reference evidence="3 4" key="1">
    <citation type="submission" date="2020-08" db="EMBL/GenBank/DDBJ databases">
        <authorList>
            <person name="Liu C."/>
            <person name="Sun Q."/>
        </authorList>
    </citation>
    <scope>NUCLEOTIDE SEQUENCE [LARGE SCALE GENOMIC DNA]</scope>
    <source>
        <strain evidence="3 4">NSJ-61</strain>
    </source>
</reference>
<dbReference type="PANTHER" id="PTHR45138:SF9">
    <property type="entry name" value="DIGUANYLATE CYCLASE DGCM-RELATED"/>
    <property type="match status" value="1"/>
</dbReference>
<dbReference type="NCBIfam" id="TIGR00254">
    <property type="entry name" value="GGDEF"/>
    <property type="match status" value="1"/>
</dbReference>
<dbReference type="InterPro" id="IPR050469">
    <property type="entry name" value="Diguanylate_Cyclase"/>
</dbReference>
<dbReference type="FunFam" id="3.30.70.270:FF:000001">
    <property type="entry name" value="Diguanylate cyclase domain protein"/>
    <property type="match status" value="1"/>
</dbReference>
<dbReference type="SUPFAM" id="SSF55073">
    <property type="entry name" value="Nucleotide cyclase"/>
    <property type="match status" value="1"/>
</dbReference>
<evidence type="ECO:0000259" key="1">
    <source>
        <dbReference type="PROSITE" id="PS50113"/>
    </source>
</evidence>
<organism evidence="3 4">
    <name type="scientific">[Eubacterium] hominis</name>
    <dbReference type="NCBI Taxonomy" id="2764325"/>
    <lineage>
        <taxon>Bacteria</taxon>
        <taxon>Bacillati</taxon>
        <taxon>Bacillota</taxon>
        <taxon>Erysipelotrichia</taxon>
        <taxon>Erysipelotrichales</taxon>
        <taxon>Erysipelotrichaceae</taxon>
        <taxon>Amedibacillus</taxon>
    </lineage>
</organism>
<dbReference type="AlphaFoldDB" id="A0A7G9GKS3"/>
<sequence>MIENREQHLIRKIRSLCAQLESEIDAKENGQANQQDTMGTINYKELLEMSADYYWTFDPNANMIQFLYIKGRTSQDMPVSVSYTTILKAIPTDQQKVISDAFLHLLQGESKEEVFQFQRVHGDLTYEMEASCRAFMDGQIKKVMGICKLYNKYSRSQRQTVQEEEKFNVLMSLSNMFIWEYDVKEDTFLANASLFHKLKIDEGTYSFEEAVDLLGMPKLNDLKQHIMDDNLTGHAIVHVKPKGNPMDYIFETNYKPIKDKHGRYQMIIGTMEDITEKEILKTNASKDPLTNSYNRRTADMTLHSSFEKFMNGEDFYTLIFFDIDNFKSINDSYGHDMGDYVLRHVCEVITKEIRNSDMLCRWGGDEFLLICTGISKENIYAYIDRLRKLIDNTEFAFNKEKVHVTVSMGAAYYYHSDVTFDQAMKRADRSVYKSKLAGRNKVCILK</sequence>
<dbReference type="SMART" id="SM00267">
    <property type="entry name" value="GGDEF"/>
    <property type="match status" value="1"/>
</dbReference>
<dbReference type="InterPro" id="IPR029787">
    <property type="entry name" value="Nucleotide_cyclase"/>
</dbReference>
<dbReference type="Proteomes" id="UP000515856">
    <property type="component" value="Chromosome"/>
</dbReference>
<dbReference type="GO" id="GO:0052621">
    <property type="term" value="F:diguanylate cyclase activity"/>
    <property type="evidence" value="ECO:0007669"/>
    <property type="project" value="TreeGrafter"/>
</dbReference>